<reference evidence="2 3" key="1">
    <citation type="submission" date="2016-02" db="EMBL/GenBank/DDBJ databases">
        <title>Draft genome sequence of Hydrogenophaga sp. LPB0072.</title>
        <authorList>
            <person name="Shin S.-K."/>
            <person name="Yi H."/>
        </authorList>
    </citation>
    <scope>NUCLEOTIDE SEQUENCE [LARGE SCALE GENOMIC DNA]</scope>
    <source>
        <strain evidence="2 3">LPB0072</strain>
    </source>
</reference>
<dbReference type="InterPro" id="IPR010865">
    <property type="entry name" value="DUF1499"/>
</dbReference>
<dbReference type="PIRSF" id="PIRSF026426">
    <property type="entry name" value="DUF1499"/>
    <property type="match status" value="1"/>
</dbReference>
<organism evidence="1 4">
    <name type="scientific">Hydrogenophaga crassostreae</name>
    <dbReference type="NCBI Taxonomy" id="1763535"/>
    <lineage>
        <taxon>Bacteria</taxon>
        <taxon>Pseudomonadati</taxon>
        <taxon>Pseudomonadota</taxon>
        <taxon>Betaproteobacteria</taxon>
        <taxon>Burkholderiales</taxon>
        <taxon>Comamonadaceae</taxon>
        <taxon>Hydrogenophaga</taxon>
    </lineage>
</organism>
<keyword evidence="3" id="KW-1185">Reference proteome</keyword>
<dbReference type="STRING" id="1763535.LPB072_12895"/>
<evidence type="ECO:0000313" key="2">
    <source>
        <dbReference type="EMBL" id="OAD42080.1"/>
    </source>
</evidence>
<evidence type="ECO:0008006" key="5">
    <source>
        <dbReference type="Google" id="ProtNLM"/>
    </source>
</evidence>
<dbReference type="PANTHER" id="PTHR34801">
    <property type="entry name" value="EXPRESSED PROTEIN"/>
    <property type="match status" value="1"/>
</dbReference>
<dbReference type="Proteomes" id="UP000185657">
    <property type="component" value="Unassembled WGS sequence"/>
</dbReference>
<name>A0A167I3A4_9BURK</name>
<dbReference type="EMBL" id="CP017476">
    <property type="protein sequence ID" value="AOW15617.1"/>
    <property type="molecule type" value="Genomic_DNA"/>
</dbReference>
<proteinExistence type="predicted"/>
<evidence type="ECO:0000313" key="3">
    <source>
        <dbReference type="Proteomes" id="UP000185657"/>
    </source>
</evidence>
<dbReference type="Pfam" id="PF07386">
    <property type="entry name" value="DUF1499"/>
    <property type="match status" value="1"/>
</dbReference>
<protein>
    <recommendedName>
        <fullName evidence="5">DUF1499 domain-containing protein</fullName>
    </recommendedName>
</protein>
<dbReference type="Proteomes" id="UP000185680">
    <property type="component" value="Chromosome"/>
</dbReference>
<reference evidence="1 4" key="2">
    <citation type="submission" date="2016-10" db="EMBL/GenBank/DDBJ databases">
        <title>Hydorgenophaga sp. LPB0072 isolated from gastropod.</title>
        <authorList>
            <person name="Kim E."/>
            <person name="Yi H."/>
        </authorList>
    </citation>
    <scope>NUCLEOTIDE SEQUENCE [LARGE SCALE GENOMIC DNA]</scope>
    <source>
        <strain evidence="1 4">LPB0072</strain>
    </source>
</reference>
<dbReference type="AlphaFoldDB" id="A0A167I3A4"/>
<dbReference type="OrthoDB" id="9793534at2"/>
<evidence type="ECO:0000313" key="4">
    <source>
        <dbReference type="Proteomes" id="UP000185680"/>
    </source>
</evidence>
<gene>
    <name evidence="1" type="ORF">LPB072_12895</name>
    <name evidence="2" type="ORF">LPB72_11515</name>
</gene>
<sequence>MLKTVILILLALPVLLLIAGQLGLLQGKRPADLGVRDGCLKGLSMTRNCVSSQARLHPEHPQAGYAAIDALKLRPSGAETSMADLVKVLQAMPGVKVVEHKPDYIYAQAQTRWLKFTDDVEFWVNPAAQTIDMRSASRLGKEDFAANRNRLEAVRAAYQQP</sequence>
<dbReference type="RefSeq" id="WP_066090968.1">
    <property type="nucleotide sequence ID" value="NZ_CP017476.1"/>
</dbReference>
<dbReference type="KEGG" id="hyl:LPB072_12895"/>
<dbReference type="PANTHER" id="PTHR34801:SF6">
    <property type="entry name" value="SLL1620 PROTEIN"/>
    <property type="match status" value="1"/>
</dbReference>
<accession>A0A167I3A4</accession>
<dbReference type="EMBL" id="LVWD01000013">
    <property type="protein sequence ID" value="OAD42080.1"/>
    <property type="molecule type" value="Genomic_DNA"/>
</dbReference>
<evidence type="ECO:0000313" key="1">
    <source>
        <dbReference type="EMBL" id="AOW15617.1"/>
    </source>
</evidence>